<dbReference type="EMBL" id="BAAAPU010000011">
    <property type="protein sequence ID" value="GAA1991996.1"/>
    <property type="molecule type" value="Genomic_DNA"/>
</dbReference>
<feature type="transmembrane region" description="Helical" evidence="7">
    <location>
        <begin position="168"/>
        <end position="189"/>
    </location>
</feature>
<comment type="caution">
    <text evidence="8">The sequence shown here is derived from an EMBL/GenBank/DDBJ whole genome shotgun (WGS) entry which is preliminary data.</text>
</comment>
<feature type="transmembrane region" description="Helical" evidence="7">
    <location>
        <begin position="251"/>
        <end position="272"/>
    </location>
</feature>
<evidence type="ECO:0000256" key="4">
    <source>
        <dbReference type="ARBA" id="ARBA00022692"/>
    </source>
</evidence>
<comment type="subcellular location">
    <subcellularLocation>
        <location evidence="1">Cell membrane</location>
        <topology evidence="1">Multi-pass membrane protein</topology>
    </subcellularLocation>
</comment>
<evidence type="ECO:0000256" key="3">
    <source>
        <dbReference type="ARBA" id="ARBA00022475"/>
    </source>
</evidence>
<evidence type="ECO:0000256" key="1">
    <source>
        <dbReference type="ARBA" id="ARBA00004651"/>
    </source>
</evidence>
<gene>
    <name evidence="8" type="ORF">GCM10009817_37670</name>
</gene>
<feature type="transmembrane region" description="Helical" evidence="7">
    <location>
        <begin position="315"/>
        <end position="337"/>
    </location>
</feature>
<feature type="transmembrane region" description="Helical" evidence="7">
    <location>
        <begin position="372"/>
        <end position="393"/>
    </location>
</feature>
<sequence length="417" mass="42604">MTIWLRRFTAFTSLPVLGAASSLLALPLVARNVTPNEWAALTVGQSLGLVTGILIGLGWPVVGAALVAQASPAGQQRIYADALTSRGIAAAALAPLAAVTAAWLAPGQSSSFTCGLMAVATALTGFSFAWFCVGRSAPREIAIYEVGPRILGLLVGALGVTVTGHASVYPAALAASTLCGLTAYTFHVLGRSPIKRLSAASPLSALRSHVKLAFIETSAASFTLGLGFLAGFALTVPELAGLGSGDRMSQLLLQVTAALSSTVHPWVAVATGEEFSRRVVRAGAAHIALGLISLLAMGLIGPLVSALLFGPKLAAPVAVCWALGAYMLFVNLQTVACRHILVTRRETGFVVRANVAAALLGVPLVLTGARTGGAPGAAGGMAAGELLIFLFALPESVRTLQRTKVWAPAKSGRLADD</sequence>
<feature type="transmembrane region" description="Helical" evidence="7">
    <location>
        <begin position="349"/>
        <end position="366"/>
    </location>
</feature>
<feature type="transmembrane region" description="Helical" evidence="7">
    <location>
        <begin position="143"/>
        <end position="162"/>
    </location>
</feature>
<evidence type="ECO:0008006" key="10">
    <source>
        <dbReference type="Google" id="ProtNLM"/>
    </source>
</evidence>
<keyword evidence="9" id="KW-1185">Reference proteome</keyword>
<keyword evidence="4 7" id="KW-0812">Transmembrane</keyword>
<feature type="transmembrane region" description="Helical" evidence="7">
    <location>
        <begin position="83"/>
        <end position="104"/>
    </location>
</feature>
<name>A0ABN2SSW9_9MICO</name>
<evidence type="ECO:0000256" key="7">
    <source>
        <dbReference type="SAM" id="Phobius"/>
    </source>
</evidence>
<comment type="similarity">
    <text evidence="2">Belongs to the polysaccharide synthase family.</text>
</comment>
<keyword evidence="3" id="KW-1003">Cell membrane</keyword>
<keyword evidence="6 7" id="KW-0472">Membrane</keyword>
<feature type="transmembrane region" description="Helical" evidence="7">
    <location>
        <begin position="210"/>
        <end position="231"/>
    </location>
</feature>
<protein>
    <recommendedName>
        <fullName evidence="10">O-antigen/teichoic acid export membrane protein</fullName>
    </recommendedName>
</protein>
<reference evidence="8 9" key="1">
    <citation type="journal article" date="2019" name="Int. J. Syst. Evol. Microbiol.">
        <title>The Global Catalogue of Microorganisms (GCM) 10K type strain sequencing project: providing services to taxonomists for standard genome sequencing and annotation.</title>
        <authorList>
            <consortium name="The Broad Institute Genomics Platform"/>
            <consortium name="The Broad Institute Genome Sequencing Center for Infectious Disease"/>
            <person name="Wu L."/>
            <person name="Ma J."/>
        </authorList>
    </citation>
    <scope>NUCLEOTIDE SEQUENCE [LARGE SCALE GENOMIC DNA]</scope>
    <source>
        <strain evidence="8 9">JCM 15628</strain>
    </source>
</reference>
<dbReference type="PANTHER" id="PTHR30250:SF10">
    <property type="entry name" value="LIPOPOLYSACCHARIDE BIOSYNTHESIS PROTEIN WZXC"/>
    <property type="match status" value="1"/>
</dbReference>
<evidence type="ECO:0000313" key="9">
    <source>
        <dbReference type="Proteomes" id="UP001500013"/>
    </source>
</evidence>
<feature type="transmembrane region" description="Helical" evidence="7">
    <location>
        <begin position="110"/>
        <end position="131"/>
    </location>
</feature>
<keyword evidence="5 7" id="KW-1133">Transmembrane helix</keyword>
<evidence type="ECO:0000313" key="8">
    <source>
        <dbReference type="EMBL" id="GAA1991996.1"/>
    </source>
</evidence>
<dbReference type="RefSeq" id="WP_344066379.1">
    <property type="nucleotide sequence ID" value="NZ_BAAAPU010000011.1"/>
</dbReference>
<dbReference type="InterPro" id="IPR050833">
    <property type="entry name" value="Poly_Biosynth_Transport"/>
</dbReference>
<evidence type="ECO:0000256" key="6">
    <source>
        <dbReference type="ARBA" id="ARBA00023136"/>
    </source>
</evidence>
<feature type="transmembrane region" description="Helical" evidence="7">
    <location>
        <begin position="284"/>
        <end position="309"/>
    </location>
</feature>
<dbReference type="Proteomes" id="UP001500013">
    <property type="component" value="Unassembled WGS sequence"/>
</dbReference>
<proteinExistence type="inferred from homology"/>
<feature type="transmembrane region" description="Helical" evidence="7">
    <location>
        <begin position="49"/>
        <end position="71"/>
    </location>
</feature>
<accession>A0ABN2SSW9</accession>
<evidence type="ECO:0000256" key="5">
    <source>
        <dbReference type="ARBA" id="ARBA00022989"/>
    </source>
</evidence>
<organism evidence="8 9">
    <name type="scientific">Terrabacter lapilli</name>
    <dbReference type="NCBI Taxonomy" id="436231"/>
    <lineage>
        <taxon>Bacteria</taxon>
        <taxon>Bacillati</taxon>
        <taxon>Actinomycetota</taxon>
        <taxon>Actinomycetes</taxon>
        <taxon>Micrococcales</taxon>
        <taxon>Intrasporangiaceae</taxon>
        <taxon>Terrabacter</taxon>
    </lineage>
</organism>
<dbReference type="PANTHER" id="PTHR30250">
    <property type="entry name" value="PST FAMILY PREDICTED COLANIC ACID TRANSPORTER"/>
    <property type="match status" value="1"/>
</dbReference>
<evidence type="ECO:0000256" key="2">
    <source>
        <dbReference type="ARBA" id="ARBA00007430"/>
    </source>
</evidence>